<evidence type="ECO:0000256" key="9">
    <source>
        <dbReference type="ARBA" id="ARBA00023125"/>
    </source>
</evidence>
<feature type="domain" description="Replication factor A C-terminal" evidence="14">
    <location>
        <begin position="900"/>
        <end position="1018"/>
    </location>
</feature>
<feature type="transmembrane region" description="Helical" evidence="12">
    <location>
        <begin position="205"/>
        <end position="224"/>
    </location>
</feature>
<feature type="transmembrane region" description="Helical" evidence="12">
    <location>
        <begin position="566"/>
        <end position="589"/>
    </location>
</feature>
<evidence type="ECO:0000256" key="1">
    <source>
        <dbReference type="ARBA" id="ARBA00004141"/>
    </source>
</evidence>
<evidence type="ECO:0000256" key="2">
    <source>
        <dbReference type="ARBA" id="ARBA00005690"/>
    </source>
</evidence>
<evidence type="ECO:0008006" key="17">
    <source>
        <dbReference type="Google" id="ProtNLM"/>
    </source>
</evidence>
<evidence type="ECO:0000256" key="12">
    <source>
        <dbReference type="SAM" id="Phobius"/>
    </source>
</evidence>
<comment type="similarity">
    <text evidence="2">Belongs to the replication factor A protein 1 family.</text>
</comment>
<dbReference type="GO" id="GO:0022857">
    <property type="term" value="F:transmembrane transporter activity"/>
    <property type="evidence" value="ECO:0007669"/>
    <property type="project" value="InterPro"/>
</dbReference>
<evidence type="ECO:0000256" key="6">
    <source>
        <dbReference type="ARBA" id="ARBA00022771"/>
    </source>
</evidence>
<feature type="transmembrane region" description="Helical" evidence="12">
    <location>
        <begin position="161"/>
        <end position="184"/>
    </location>
</feature>
<evidence type="ECO:0000259" key="14">
    <source>
        <dbReference type="Pfam" id="PF08646"/>
    </source>
</evidence>
<dbReference type="CDD" id="cd04480">
    <property type="entry name" value="RPA1_DBD_A_like"/>
    <property type="match status" value="1"/>
</dbReference>
<dbReference type="SUPFAM" id="SSF50249">
    <property type="entry name" value="Nucleic acid-binding proteins"/>
    <property type="match status" value="3"/>
</dbReference>
<feature type="transmembrane region" description="Helical" evidence="12">
    <location>
        <begin position="396"/>
        <end position="416"/>
    </location>
</feature>
<dbReference type="InterPro" id="IPR003871">
    <property type="entry name" value="RFA1B/D_OB_1st"/>
</dbReference>
<dbReference type="GO" id="GO:0008270">
    <property type="term" value="F:zinc ion binding"/>
    <property type="evidence" value="ECO:0007669"/>
    <property type="project" value="UniProtKB-KW"/>
</dbReference>
<feature type="transmembrane region" description="Helical" evidence="12">
    <location>
        <begin position="230"/>
        <end position="256"/>
    </location>
</feature>
<dbReference type="CDD" id="cd17416">
    <property type="entry name" value="MFS_NPF1_2"/>
    <property type="match status" value="1"/>
</dbReference>
<feature type="transmembrane region" description="Helical" evidence="12">
    <location>
        <begin position="86"/>
        <end position="106"/>
    </location>
</feature>
<keyword evidence="10 12" id="KW-0472">Membrane</keyword>
<keyword evidence="16" id="KW-1185">Reference proteome</keyword>
<dbReference type="EnsemblPlants" id="ORUFI07G05800.1">
    <property type="protein sequence ID" value="ORUFI07G05800.1"/>
    <property type="gene ID" value="ORUFI07G05800"/>
</dbReference>
<dbReference type="Pfam" id="PF00854">
    <property type="entry name" value="PTR2"/>
    <property type="match status" value="1"/>
</dbReference>
<dbReference type="PANTHER" id="PTHR11654">
    <property type="entry name" value="OLIGOPEPTIDE TRANSPORTER-RELATED"/>
    <property type="match status" value="1"/>
</dbReference>
<reference evidence="16" key="1">
    <citation type="submission" date="2013-06" db="EMBL/GenBank/DDBJ databases">
        <authorList>
            <person name="Zhao Q."/>
        </authorList>
    </citation>
    <scope>NUCLEOTIDE SEQUENCE</scope>
    <source>
        <strain evidence="16">cv. W1943</strain>
    </source>
</reference>
<keyword evidence="4 12" id="KW-0812">Transmembrane</keyword>
<dbReference type="AlphaFoldDB" id="A0A0E0Q543"/>
<sequence length="1150" mass="124409">MTLPPSVSGSGGGGDLEAHLDGDVGNGNARSDSAAAAAAPELRYRGWKAMPFVIGNETFEKLGSIGTAANLMVYLTTVFHMSSLDAAVALNVFAGTTNLATVVGAFASDLYLGRYATVAAGCVSTFIGMVILTMTAGVPALHPPPCGEGRCLGATRGQLAVLGLAFAFIVAGAGGIRPCSLPFGADQFDPRTESGRRGINSFFNWYYFTLTIAVCASSTAIVYVQSSVSWWVGLAIPAALMLASCALFFAGAGLYVRVRPEGSPFAGVARVAVAAFRKRSAAAPSDADESLFRTRHASGVVSRLPYTDQFRFLDKAAVVVDAKSEVGGDGHPKNPWRLCSLQQVEEAKCILRVVPVWLTCIVYYVAFAQTNTYVILQAAQSDRHLGGGGGAGSFEVPPGSFTVFPMLALAVWIPLYDRLVVPWARRLTGREGGITPLQRMGVGMALSVLAMLVAAMAEKRRRDLAAGSPSNTGRVSRQSAFWLVPQLAALGLSEAFNQVSQTEFYYREFPESMRSVAGSVLFSGLALSSYLSGVLVAAVERATRGASAGDDGGWLAEDLNKGRLDWFYLLIAAIGAANFLAFVACAKWYRYKGSDDDDDDDHEHEQLPMEYSLLSQINSTRHNWRIKVRVARSWHLSGTSKRRDFTALELILVDEEGVGITACVGENEIQKFSTSIVEGHAYFLRNFRVSRQTKKLNAVPSTYAIFFTPWTIVEEIPTEISGSLPLYIFNFVDFEDLDERARHPNGLVDVIGQLTVVHPLVQSNGLNGPSVRRNVELRDLSDRLLEITLWAEHATSFEDEFLIETIGKDEPVIIVFAGLNMKLFSGAPSCRSSAATKWYINIDIPEINAFRTSLQGRGCEVLLVPSDGAALGAANEADANRKSISELLSLNPHDNNDVRFTCDARIKEIDVSSGWWYKACSICRKGVKPTLQGFECVNCDNTEPIITPSYKLNVVIEDNTDRAKIFMFGGMAEQVVRRTAADLVEESSANQLLLPSPLRALIGRRFVFQIVISEQTFRTGQLCFQVRKVFNPPPIDGQNNGVHATLGNSLSHATLARTSGAQKKCDPTPLMEASGSSSNKASTLQTYGVTELPTDPKGSATPPPPFAHGAITKTSPQKGNEISEEHGTPVGKRSRSTRKELFSTKKVKAR</sequence>
<feature type="transmembrane region" description="Helical" evidence="12">
    <location>
        <begin position="516"/>
        <end position="539"/>
    </location>
</feature>
<evidence type="ECO:0000256" key="10">
    <source>
        <dbReference type="ARBA" id="ARBA00023136"/>
    </source>
</evidence>
<evidence type="ECO:0000259" key="13">
    <source>
        <dbReference type="Pfam" id="PF02721"/>
    </source>
</evidence>
<evidence type="ECO:0000313" key="16">
    <source>
        <dbReference type="Proteomes" id="UP000008022"/>
    </source>
</evidence>
<feature type="region of interest" description="Disordered" evidence="11">
    <location>
        <begin position="1"/>
        <end position="23"/>
    </location>
</feature>
<dbReference type="CDD" id="cd04476">
    <property type="entry name" value="RPA1_DBD_C"/>
    <property type="match status" value="1"/>
</dbReference>
<dbReference type="InterPro" id="IPR000109">
    <property type="entry name" value="POT_fam"/>
</dbReference>
<keyword evidence="5" id="KW-0479">Metal-binding</keyword>
<dbReference type="CDD" id="cd04481">
    <property type="entry name" value="RPA1_DBD_B_like"/>
    <property type="match status" value="1"/>
</dbReference>
<feature type="domain" description="Replication protein A 70 kDa DNA-binding subunit B/D first OB fold" evidence="13">
    <location>
        <begin position="611"/>
        <end position="715"/>
    </location>
</feature>
<organism evidence="15 16">
    <name type="scientific">Oryza rufipogon</name>
    <name type="common">Brownbeard rice</name>
    <name type="synonym">Asian wild rice</name>
    <dbReference type="NCBI Taxonomy" id="4529"/>
    <lineage>
        <taxon>Eukaryota</taxon>
        <taxon>Viridiplantae</taxon>
        <taxon>Streptophyta</taxon>
        <taxon>Embryophyta</taxon>
        <taxon>Tracheophyta</taxon>
        <taxon>Spermatophyta</taxon>
        <taxon>Magnoliopsida</taxon>
        <taxon>Liliopsida</taxon>
        <taxon>Poales</taxon>
        <taxon>Poaceae</taxon>
        <taxon>BOP clade</taxon>
        <taxon>Oryzoideae</taxon>
        <taxon>Oryzeae</taxon>
        <taxon>Oryzinae</taxon>
        <taxon>Oryza</taxon>
    </lineage>
</organism>
<evidence type="ECO:0000256" key="5">
    <source>
        <dbReference type="ARBA" id="ARBA00022723"/>
    </source>
</evidence>
<evidence type="ECO:0000256" key="3">
    <source>
        <dbReference type="ARBA" id="ARBA00005982"/>
    </source>
</evidence>
<dbReference type="HOGENOM" id="CLU_276638_0_0_1"/>
<reference evidence="15" key="2">
    <citation type="submission" date="2015-06" db="UniProtKB">
        <authorList>
            <consortium name="EnsemblPlants"/>
        </authorList>
    </citation>
    <scope>IDENTIFICATION</scope>
</reference>
<dbReference type="GO" id="GO:0003677">
    <property type="term" value="F:DNA binding"/>
    <property type="evidence" value="ECO:0007669"/>
    <property type="project" value="UniProtKB-KW"/>
</dbReference>
<accession>A0A0E0Q543</accession>
<feature type="region of interest" description="Disordered" evidence="11">
    <location>
        <begin position="1057"/>
        <end position="1150"/>
    </location>
</feature>
<dbReference type="InterPro" id="IPR047192">
    <property type="entry name" value="Euk_RPA1_DBD_C"/>
</dbReference>
<dbReference type="Gramene" id="ORUFI07G05800.1">
    <property type="protein sequence ID" value="ORUFI07G05800.1"/>
    <property type="gene ID" value="ORUFI07G05800"/>
</dbReference>
<dbReference type="eggNOG" id="KOG1237">
    <property type="taxonomic scope" value="Eukaryota"/>
</dbReference>
<dbReference type="eggNOG" id="KOG0851">
    <property type="taxonomic scope" value="Eukaryota"/>
</dbReference>
<dbReference type="Gene3D" id="1.20.1250.20">
    <property type="entry name" value="MFS general substrate transporter like domains"/>
    <property type="match status" value="1"/>
</dbReference>
<evidence type="ECO:0000256" key="8">
    <source>
        <dbReference type="ARBA" id="ARBA00022989"/>
    </source>
</evidence>
<evidence type="ECO:0000256" key="7">
    <source>
        <dbReference type="ARBA" id="ARBA00022833"/>
    </source>
</evidence>
<dbReference type="GO" id="GO:0016020">
    <property type="term" value="C:membrane"/>
    <property type="evidence" value="ECO:0007669"/>
    <property type="project" value="UniProtKB-SubCell"/>
</dbReference>
<keyword evidence="9" id="KW-0238">DNA-binding</keyword>
<feature type="transmembrane region" description="Helical" evidence="12">
    <location>
        <begin position="118"/>
        <end position="141"/>
    </location>
</feature>
<feature type="transmembrane region" description="Helical" evidence="12">
    <location>
        <begin position="356"/>
        <end position="376"/>
    </location>
</feature>
<feature type="compositionally biased region" description="Polar residues" evidence="11">
    <location>
        <begin position="1074"/>
        <end position="1088"/>
    </location>
</feature>
<comment type="similarity">
    <text evidence="3">Belongs to the major facilitator superfamily. Proton-dependent oligopeptide transporter (POT/PTR) (TC 2.A.17) family.</text>
</comment>
<keyword evidence="6" id="KW-0863">Zinc-finger</keyword>
<dbReference type="InterPro" id="IPR013955">
    <property type="entry name" value="Rep_factor-A_C"/>
</dbReference>
<evidence type="ECO:0000256" key="4">
    <source>
        <dbReference type="ARBA" id="ARBA00022692"/>
    </source>
</evidence>
<keyword evidence="7" id="KW-0862">Zinc</keyword>
<dbReference type="Pfam" id="PF08646">
    <property type="entry name" value="Rep_fac-A_C"/>
    <property type="match status" value="1"/>
</dbReference>
<name>A0A0E0Q543_ORYRU</name>
<protein>
    <recommendedName>
        <fullName evidence="17">Replication factor A C-terminal domain-containing protein</fullName>
    </recommendedName>
</protein>
<comment type="subcellular location">
    <subcellularLocation>
        <location evidence="1">Membrane</location>
        <topology evidence="1">Multi-pass membrane protein</topology>
    </subcellularLocation>
</comment>
<dbReference type="InterPro" id="IPR036259">
    <property type="entry name" value="MFS_trans_sf"/>
</dbReference>
<evidence type="ECO:0000313" key="15">
    <source>
        <dbReference type="EnsemblPlants" id="ORUFI07G05800.1"/>
    </source>
</evidence>
<dbReference type="Pfam" id="PF02721">
    <property type="entry name" value="DUF223"/>
    <property type="match status" value="1"/>
</dbReference>
<keyword evidence="8 12" id="KW-1133">Transmembrane helix</keyword>
<dbReference type="SUPFAM" id="SSF103473">
    <property type="entry name" value="MFS general substrate transporter"/>
    <property type="match status" value="1"/>
</dbReference>
<dbReference type="InterPro" id="IPR012340">
    <property type="entry name" value="NA-bd_OB-fold"/>
</dbReference>
<dbReference type="Proteomes" id="UP000008022">
    <property type="component" value="Unassembled WGS sequence"/>
</dbReference>
<evidence type="ECO:0000256" key="11">
    <source>
        <dbReference type="SAM" id="MobiDB-lite"/>
    </source>
</evidence>
<proteinExistence type="inferred from homology"/>
<dbReference type="Gene3D" id="2.40.50.140">
    <property type="entry name" value="Nucleic acid-binding proteins"/>
    <property type="match status" value="3"/>
</dbReference>